<dbReference type="Proteomes" id="UP000198606">
    <property type="component" value="Unassembled WGS sequence"/>
</dbReference>
<dbReference type="STRING" id="29435.SAMN05216588_12073"/>
<organism evidence="1 2">
    <name type="scientific">Phytopseudomonas flavescens</name>
    <dbReference type="NCBI Taxonomy" id="29435"/>
    <lineage>
        <taxon>Bacteria</taxon>
        <taxon>Pseudomonadati</taxon>
        <taxon>Pseudomonadota</taxon>
        <taxon>Gammaproteobacteria</taxon>
        <taxon>Pseudomonadales</taxon>
        <taxon>Pseudomonadaceae</taxon>
        <taxon>Phytopseudomonas</taxon>
    </lineage>
</organism>
<evidence type="ECO:0000313" key="2">
    <source>
        <dbReference type="Proteomes" id="UP000198606"/>
    </source>
</evidence>
<evidence type="ECO:0000313" key="1">
    <source>
        <dbReference type="EMBL" id="SDI61457.1"/>
    </source>
</evidence>
<proteinExistence type="predicted"/>
<name>A0A1G8M134_9GAMM</name>
<reference evidence="1 2" key="1">
    <citation type="submission" date="2016-10" db="EMBL/GenBank/DDBJ databases">
        <authorList>
            <person name="de Groot N.N."/>
        </authorList>
    </citation>
    <scope>NUCLEOTIDE SEQUENCE [LARGE SCALE GENOMIC DNA]</scope>
    <source>
        <strain evidence="1 2">LMG 18387</strain>
    </source>
</reference>
<gene>
    <name evidence="1" type="ORF">SAMN05216588_12073</name>
</gene>
<dbReference type="AlphaFoldDB" id="A0A1G8M134"/>
<protein>
    <submittedName>
        <fullName evidence="1">Uncharacterized protein</fullName>
    </submittedName>
</protein>
<dbReference type="EMBL" id="FNDG01000020">
    <property type="protein sequence ID" value="SDI61457.1"/>
    <property type="molecule type" value="Genomic_DNA"/>
</dbReference>
<accession>A0A1G8M134</accession>
<sequence>MSSLLEKWVSYCEGSEKHESSDFVGLLKSHSTPEELVNILRYFPHSDAIQFRLSEVLNAGSFADRLYLIPVQSSSDETLMMASENWLSERARFCEVTGNQRLSSIASSVTSRFVKDYDDLPHLQRNLPERWMFDHISDEFWDALPFSKGPVFGLLEAFYGLAADYYLAWYIATPLLDFELDCSNYFELWRQGGTSILTDSELLVSRCKT</sequence>
<dbReference type="RefSeq" id="WP_139207488.1">
    <property type="nucleotide sequence ID" value="NZ_FNDG01000020.1"/>
</dbReference>